<protein>
    <recommendedName>
        <fullName evidence="4">Probable multidrug resistance protein NorM</fullName>
    </recommendedName>
    <alternativeName>
        <fullName evidence="12">Multidrug-efflux transporter</fullName>
    </alternativeName>
</protein>
<dbReference type="PANTHER" id="PTHR43298">
    <property type="entry name" value="MULTIDRUG RESISTANCE PROTEIN NORM-RELATED"/>
    <property type="match status" value="1"/>
</dbReference>
<keyword evidence="9 13" id="KW-1133">Transmembrane helix</keyword>
<keyword evidence="11 13" id="KW-0472">Membrane</keyword>
<feature type="transmembrane region" description="Helical" evidence="13">
    <location>
        <begin position="354"/>
        <end position="371"/>
    </location>
</feature>
<dbReference type="InterPro" id="IPR048279">
    <property type="entry name" value="MdtK-like"/>
</dbReference>
<keyword evidence="6" id="KW-0050">Antiport</keyword>
<evidence type="ECO:0000256" key="5">
    <source>
        <dbReference type="ARBA" id="ARBA00022448"/>
    </source>
</evidence>
<evidence type="ECO:0000256" key="4">
    <source>
        <dbReference type="ARBA" id="ARBA00020268"/>
    </source>
</evidence>
<feature type="transmembrane region" description="Helical" evidence="13">
    <location>
        <begin position="90"/>
        <end position="112"/>
    </location>
</feature>
<evidence type="ECO:0000256" key="11">
    <source>
        <dbReference type="ARBA" id="ARBA00023136"/>
    </source>
</evidence>
<evidence type="ECO:0000256" key="1">
    <source>
        <dbReference type="ARBA" id="ARBA00003408"/>
    </source>
</evidence>
<dbReference type="Pfam" id="PF01554">
    <property type="entry name" value="MatE"/>
    <property type="match status" value="2"/>
</dbReference>
<sequence length="444" mass="49068">MQTDLKKRVVFFSLPIISGLFVQQLYSVIDIALVGQFIGSNALAAVGNASNVIMLFLVVSGGFEMAVEIMVSRLLGAHKTGEKIAITRDILALTGLIGILAAILGWFILPFIYQMIAVPKHLLPISLTYGRVYLLGLPFMYLYDVSRAALLANEKAKFSFNLLLGSSILNLLLNLMFILGFNLGVLGSALGTVLAQLFFMLITVASLVKLAKAESPTLSLRPRLTPHHVKEVLGIALPTIFQQFVISFSATLIQALVNPFGKEVILGYVAIIKVMNLTRIVLVGLAQTLTMLSAQLLAQKALKKVRQVYRWCSQLSLTYCLILNVLFIFAPKILAAIFFSPSQNPLAFSFFKNYLYAFIGIQVLSIFKFLNEGLLRSMVKMKAYLYCNVGELVGKLLATWLLLKPLATNAFWSGELLARALLLLVSTWYVSHYLKETTKITKKA</sequence>
<feature type="transmembrane region" description="Helical" evidence="13">
    <location>
        <begin position="189"/>
        <end position="211"/>
    </location>
</feature>
<keyword evidence="10" id="KW-0406">Ion transport</keyword>
<evidence type="ECO:0000313" key="15">
    <source>
        <dbReference type="Proteomes" id="UP000182089"/>
    </source>
</evidence>
<comment type="caution">
    <text evidence="14">The sequence shown here is derived from an EMBL/GenBank/DDBJ whole genome shotgun (WGS) entry which is preliminary data.</text>
</comment>
<feature type="transmembrane region" description="Helical" evidence="13">
    <location>
        <begin position="49"/>
        <end position="69"/>
    </location>
</feature>
<keyword evidence="7" id="KW-1003">Cell membrane</keyword>
<feature type="transmembrane region" description="Helical" evidence="13">
    <location>
        <begin position="383"/>
        <end position="403"/>
    </location>
</feature>
<dbReference type="PIRSF" id="PIRSF006603">
    <property type="entry name" value="DinF"/>
    <property type="match status" value="1"/>
</dbReference>
<proteinExistence type="inferred from homology"/>
<comment type="function">
    <text evidence="1">Multidrug efflux pump.</text>
</comment>
<comment type="similarity">
    <text evidence="3">Belongs to the multi antimicrobial extrusion (MATE) (TC 2.A.66.1) family.</text>
</comment>
<evidence type="ECO:0000256" key="3">
    <source>
        <dbReference type="ARBA" id="ARBA00010199"/>
    </source>
</evidence>
<dbReference type="NCBIfam" id="TIGR00797">
    <property type="entry name" value="matE"/>
    <property type="match status" value="1"/>
</dbReference>
<organism evidence="14 15">
    <name type="scientific">Ligilactobacillus ruminis</name>
    <dbReference type="NCBI Taxonomy" id="1623"/>
    <lineage>
        <taxon>Bacteria</taxon>
        <taxon>Bacillati</taxon>
        <taxon>Bacillota</taxon>
        <taxon>Bacilli</taxon>
        <taxon>Lactobacillales</taxon>
        <taxon>Lactobacillaceae</taxon>
        <taxon>Ligilactobacillus</taxon>
    </lineage>
</organism>
<feature type="transmembrane region" description="Helical" evidence="13">
    <location>
        <begin position="9"/>
        <end position="29"/>
    </location>
</feature>
<reference evidence="14 15" key="1">
    <citation type="submission" date="2016-10" db="EMBL/GenBank/DDBJ databases">
        <authorList>
            <person name="Varghese N."/>
            <person name="Submissions S."/>
        </authorList>
    </citation>
    <scope>NUCLEOTIDE SEQUENCE [LARGE SCALE GENOMIC DNA]</scope>
    <source>
        <strain evidence="14 15">WC1T17</strain>
    </source>
</reference>
<evidence type="ECO:0000256" key="12">
    <source>
        <dbReference type="ARBA" id="ARBA00031636"/>
    </source>
</evidence>
<feature type="transmembrane region" description="Helical" evidence="13">
    <location>
        <begin position="319"/>
        <end position="339"/>
    </location>
</feature>
<evidence type="ECO:0000256" key="6">
    <source>
        <dbReference type="ARBA" id="ARBA00022449"/>
    </source>
</evidence>
<evidence type="ECO:0000256" key="2">
    <source>
        <dbReference type="ARBA" id="ARBA00004651"/>
    </source>
</evidence>
<accession>A0ABY1ACM0</accession>
<name>A0ABY1ACM0_9LACO</name>
<feature type="transmembrane region" description="Helical" evidence="13">
    <location>
        <begin position="162"/>
        <end position="183"/>
    </location>
</feature>
<comment type="subcellular location">
    <subcellularLocation>
        <location evidence="2">Cell membrane</location>
        <topology evidence="2">Multi-pass membrane protein</topology>
    </subcellularLocation>
</comment>
<dbReference type="InterPro" id="IPR050222">
    <property type="entry name" value="MATE_MdtK"/>
</dbReference>
<dbReference type="PANTHER" id="PTHR43298:SF2">
    <property type="entry name" value="FMN_FAD EXPORTER YEEO-RELATED"/>
    <property type="match status" value="1"/>
</dbReference>
<evidence type="ECO:0000256" key="8">
    <source>
        <dbReference type="ARBA" id="ARBA00022692"/>
    </source>
</evidence>
<dbReference type="EMBL" id="FOCC01000009">
    <property type="protein sequence ID" value="SEM81528.1"/>
    <property type="molecule type" value="Genomic_DNA"/>
</dbReference>
<feature type="transmembrane region" description="Helical" evidence="13">
    <location>
        <begin position="409"/>
        <end position="430"/>
    </location>
</feature>
<gene>
    <name evidence="14" type="ORF">SAMN05216431_10975</name>
</gene>
<dbReference type="InterPro" id="IPR002528">
    <property type="entry name" value="MATE_fam"/>
</dbReference>
<evidence type="ECO:0000313" key="14">
    <source>
        <dbReference type="EMBL" id="SEM81528.1"/>
    </source>
</evidence>
<keyword evidence="5" id="KW-0813">Transport</keyword>
<feature type="transmembrane region" description="Helical" evidence="13">
    <location>
        <begin position="232"/>
        <end position="257"/>
    </location>
</feature>
<evidence type="ECO:0000256" key="7">
    <source>
        <dbReference type="ARBA" id="ARBA00022475"/>
    </source>
</evidence>
<evidence type="ECO:0000256" key="9">
    <source>
        <dbReference type="ARBA" id="ARBA00022989"/>
    </source>
</evidence>
<feature type="transmembrane region" description="Helical" evidence="13">
    <location>
        <begin position="132"/>
        <end position="150"/>
    </location>
</feature>
<evidence type="ECO:0000256" key="13">
    <source>
        <dbReference type="SAM" id="Phobius"/>
    </source>
</evidence>
<keyword evidence="8 13" id="KW-0812">Transmembrane</keyword>
<evidence type="ECO:0000256" key="10">
    <source>
        <dbReference type="ARBA" id="ARBA00023065"/>
    </source>
</evidence>
<dbReference type="Proteomes" id="UP000182089">
    <property type="component" value="Unassembled WGS sequence"/>
</dbReference>